<dbReference type="InterPro" id="IPR040976">
    <property type="entry name" value="Pkinase_fungal"/>
</dbReference>
<dbReference type="GO" id="GO:0004672">
    <property type="term" value="F:protein kinase activity"/>
    <property type="evidence" value="ECO:0007669"/>
    <property type="project" value="InterPro"/>
</dbReference>
<proteinExistence type="predicted"/>
<dbReference type="EMBL" id="KN832989">
    <property type="protein sequence ID" value="KIM83758.1"/>
    <property type="molecule type" value="Genomic_DNA"/>
</dbReference>
<organism evidence="2 3">
    <name type="scientific">Piloderma croceum (strain F 1598)</name>
    <dbReference type="NCBI Taxonomy" id="765440"/>
    <lineage>
        <taxon>Eukaryota</taxon>
        <taxon>Fungi</taxon>
        <taxon>Dikarya</taxon>
        <taxon>Basidiomycota</taxon>
        <taxon>Agaricomycotina</taxon>
        <taxon>Agaricomycetes</taxon>
        <taxon>Agaricomycetidae</taxon>
        <taxon>Atheliales</taxon>
        <taxon>Atheliaceae</taxon>
        <taxon>Piloderma</taxon>
    </lineage>
</organism>
<dbReference type="STRING" id="765440.A0A0C3BBU0"/>
<dbReference type="GO" id="GO:0005524">
    <property type="term" value="F:ATP binding"/>
    <property type="evidence" value="ECO:0007669"/>
    <property type="project" value="InterPro"/>
</dbReference>
<evidence type="ECO:0000259" key="1">
    <source>
        <dbReference type="PROSITE" id="PS50011"/>
    </source>
</evidence>
<gene>
    <name evidence="2" type="ORF">PILCRDRAFT_50863</name>
</gene>
<dbReference type="InParanoid" id="A0A0C3BBU0"/>
<dbReference type="PANTHER" id="PTHR38248">
    <property type="entry name" value="FUNK1 6"/>
    <property type="match status" value="1"/>
</dbReference>
<dbReference type="SUPFAM" id="SSF56112">
    <property type="entry name" value="Protein kinase-like (PK-like)"/>
    <property type="match status" value="1"/>
</dbReference>
<dbReference type="InterPro" id="IPR000719">
    <property type="entry name" value="Prot_kinase_dom"/>
</dbReference>
<feature type="non-terminal residue" evidence="2">
    <location>
        <position position="1"/>
    </location>
</feature>
<name>A0A0C3BBU0_PILCF</name>
<dbReference type="Proteomes" id="UP000054166">
    <property type="component" value="Unassembled WGS sequence"/>
</dbReference>
<dbReference type="OrthoDB" id="2747778at2759"/>
<feature type="domain" description="Protein kinase" evidence="1">
    <location>
        <begin position="1"/>
        <end position="80"/>
    </location>
</feature>
<sequence length="80" mass="9283">HDNAFNKARVLHHDISVGNILITKGKEILIDWDLLKCINKEPSKCDKQFMLASLVMNNNVLHTFVDDLESVFYVIIWLML</sequence>
<dbReference type="HOGENOM" id="CLU_138921_1_0_1"/>
<dbReference type="PROSITE" id="PS50011">
    <property type="entry name" value="PROTEIN_KINASE_DOM"/>
    <property type="match status" value="1"/>
</dbReference>
<dbReference type="InterPro" id="IPR011009">
    <property type="entry name" value="Kinase-like_dom_sf"/>
</dbReference>
<evidence type="ECO:0000313" key="3">
    <source>
        <dbReference type="Proteomes" id="UP000054166"/>
    </source>
</evidence>
<dbReference type="AlphaFoldDB" id="A0A0C3BBU0"/>
<reference evidence="2 3" key="1">
    <citation type="submission" date="2014-04" db="EMBL/GenBank/DDBJ databases">
        <authorList>
            <consortium name="DOE Joint Genome Institute"/>
            <person name="Kuo A."/>
            <person name="Tarkka M."/>
            <person name="Buscot F."/>
            <person name="Kohler A."/>
            <person name="Nagy L.G."/>
            <person name="Floudas D."/>
            <person name="Copeland A."/>
            <person name="Barry K.W."/>
            <person name="Cichocki N."/>
            <person name="Veneault-Fourrey C."/>
            <person name="LaButti K."/>
            <person name="Lindquist E.A."/>
            <person name="Lipzen A."/>
            <person name="Lundell T."/>
            <person name="Morin E."/>
            <person name="Murat C."/>
            <person name="Sun H."/>
            <person name="Tunlid A."/>
            <person name="Henrissat B."/>
            <person name="Grigoriev I.V."/>
            <person name="Hibbett D.S."/>
            <person name="Martin F."/>
            <person name="Nordberg H.P."/>
            <person name="Cantor M.N."/>
            <person name="Hua S.X."/>
        </authorList>
    </citation>
    <scope>NUCLEOTIDE SEQUENCE [LARGE SCALE GENOMIC DNA]</scope>
    <source>
        <strain evidence="2 3">F 1598</strain>
    </source>
</reference>
<protein>
    <recommendedName>
        <fullName evidence="1">Protein kinase domain-containing protein</fullName>
    </recommendedName>
</protein>
<dbReference type="Gene3D" id="1.10.510.10">
    <property type="entry name" value="Transferase(Phosphotransferase) domain 1"/>
    <property type="match status" value="1"/>
</dbReference>
<dbReference type="Pfam" id="PF17667">
    <property type="entry name" value="Pkinase_fungal"/>
    <property type="match status" value="1"/>
</dbReference>
<keyword evidence="3" id="KW-1185">Reference proteome</keyword>
<feature type="non-terminal residue" evidence="2">
    <location>
        <position position="80"/>
    </location>
</feature>
<evidence type="ECO:0000313" key="2">
    <source>
        <dbReference type="EMBL" id="KIM83758.1"/>
    </source>
</evidence>
<dbReference type="PANTHER" id="PTHR38248:SF2">
    <property type="entry name" value="FUNK1 11"/>
    <property type="match status" value="1"/>
</dbReference>
<accession>A0A0C3BBU0</accession>
<reference evidence="3" key="2">
    <citation type="submission" date="2015-01" db="EMBL/GenBank/DDBJ databases">
        <title>Evolutionary Origins and Diversification of the Mycorrhizal Mutualists.</title>
        <authorList>
            <consortium name="DOE Joint Genome Institute"/>
            <consortium name="Mycorrhizal Genomics Consortium"/>
            <person name="Kohler A."/>
            <person name="Kuo A."/>
            <person name="Nagy L.G."/>
            <person name="Floudas D."/>
            <person name="Copeland A."/>
            <person name="Barry K.W."/>
            <person name="Cichocki N."/>
            <person name="Veneault-Fourrey C."/>
            <person name="LaButti K."/>
            <person name="Lindquist E.A."/>
            <person name="Lipzen A."/>
            <person name="Lundell T."/>
            <person name="Morin E."/>
            <person name="Murat C."/>
            <person name="Riley R."/>
            <person name="Ohm R."/>
            <person name="Sun H."/>
            <person name="Tunlid A."/>
            <person name="Henrissat B."/>
            <person name="Grigoriev I.V."/>
            <person name="Hibbett D.S."/>
            <person name="Martin F."/>
        </authorList>
    </citation>
    <scope>NUCLEOTIDE SEQUENCE [LARGE SCALE GENOMIC DNA]</scope>
    <source>
        <strain evidence="3">F 1598</strain>
    </source>
</reference>